<dbReference type="AlphaFoldDB" id="A0A8W8IP42"/>
<feature type="domain" description="Endonuclease/exonuclease/phosphatase" evidence="12">
    <location>
        <begin position="429"/>
        <end position="762"/>
    </location>
</feature>
<dbReference type="Pfam" id="PF03372">
    <property type="entry name" value="Exo_endo_phos"/>
    <property type="match status" value="2"/>
</dbReference>
<dbReference type="SUPFAM" id="SSF56219">
    <property type="entry name" value="DNase I-like"/>
    <property type="match status" value="2"/>
</dbReference>
<keyword evidence="6" id="KW-0227">DNA damage</keyword>
<keyword evidence="5" id="KW-0479">Metal-binding</keyword>
<evidence type="ECO:0000256" key="5">
    <source>
        <dbReference type="ARBA" id="ARBA00022723"/>
    </source>
</evidence>
<dbReference type="Gene3D" id="3.60.10.10">
    <property type="entry name" value="Endonuclease/exonuclease/phosphatase"/>
    <property type="match status" value="4"/>
</dbReference>
<evidence type="ECO:0000256" key="2">
    <source>
        <dbReference type="ARBA" id="ARBA00001946"/>
    </source>
</evidence>
<evidence type="ECO:0000256" key="10">
    <source>
        <dbReference type="ARBA" id="ARBA00023242"/>
    </source>
</evidence>
<organism evidence="13 14">
    <name type="scientific">Magallana gigas</name>
    <name type="common">Pacific oyster</name>
    <name type="synonym">Crassostrea gigas</name>
    <dbReference type="NCBI Taxonomy" id="29159"/>
    <lineage>
        <taxon>Eukaryota</taxon>
        <taxon>Metazoa</taxon>
        <taxon>Spiralia</taxon>
        <taxon>Lophotrochozoa</taxon>
        <taxon>Mollusca</taxon>
        <taxon>Bivalvia</taxon>
        <taxon>Autobranchia</taxon>
        <taxon>Pteriomorphia</taxon>
        <taxon>Ostreida</taxon>
        <taxon>Ostreoidea</taxon>
        <taxon>Ostreidae</taxon>
        <taxon>Magallana</taxon>
    </lineage>
</organism>
<feature type="domain" description="Endonuclease/exonuclease/phosphatase" evidence="12">
    <location>
        <begin position="33"/>
        <end position="370"/>
    </location>
</feature>
<dbReference type="InterPro" id="IPR005135">
    <property type="entry name" value="Endo/exonuclease/phosphatase"/>
</dbReference>
<evidence type="ECO:0000256" key="8">
    <source>
        <dbReference type="ARBA" id="ARBA00022842"/>
    </source>
</evidence>
<evidence type="ECO:0000256" key="6">
    <source>
        <dbReference type="ARBA" id="ARBA00022763"/>
    </source>
</evidence>
<keyword evidence="14" id="KW-1185">Reference proteome</keyword>
<evidence type="ECO:0000313" key="13">
    <source>
        <dbReference type="EnsemblMetazoa" id="G15210.1:cds"/>
    </source>
</evidence>
<dbReference type="GO" id="GO:0006302">
    <property type="term" value="P:double-strand break repair"/>
    <property type="evidence" value="ECO:0007669"/>
    <property type="project" value="TreeGrafter"/>
</dbReference>
<dbReference type="GO" id="GO:0003697">
    <property type="term" value="F:single-stranded DNA binding"/>
    <property type="evidence" value="ECO:0007669"/>
    <property type="project" value="TreeGrafter"/>
</dbReference>
<accession>A0A8W8IP42</accession>
<protein>
    <recommendedName>
        <fullName evidence="12">Endonuclease/exonuclease/phosphatase domain-containing protein</fullName>
    </recommendedName>
</protein>
<comment type="subcellular location">
    <subcellularLocation>
        <location evidence="3">Nucleus</location>
        <location evidence="3">PML body</location>
    </subcellularLocation>
</comment>
<dbReference type="GO" id="GO:0070260">
    <property type="term" value="F:5'-tyrosyl-DNA phosphodiesterase activity"/>
    <property type="evidence" value="ECO:0007669"/>
    <property type="project" value="TreeGrafter"/>
</dbReference>
<evidence type="ECO:0000256" key="1">
    <source>
        <dbReference type="ARBA" id="ARBA00001936"/>
    </source>
</evidence>
<keyword evidence="11" id="KW-0732">Signal</keyword>
<dbReference type="GO" id="GO:0046872">
    <property type="term" value="F:metal ion binding"/>
    <property type="evidence" value="ECO:0007669"/>
    <property type="project" value="UniProtKB-KW"/>
</dbReference>
<dbReference type="PANTHER" id="PTHR15822:SF4">
    <property type="entry name" value="TYROSYL-DNA PHOSPHODIESTERASE 2"/>
    <property type="match status" value="1"/>
</dbReference>
<comment type="cofactor">
    <cofactor evidence="2">
        <name>Mg(2+)</name>
        <dbReference type="ChEBI" id="CHEBI:18420"/>
    </cofactor>
</comment>
<sequence>MTSFRRKKMIGSALGWLILFWGVDQCLSQTKLLTYNAGLLQTIPNKQERGDYILANLRATDPDIVCLQEVWLARDADMISSGNVLTYPFSFSASHGQGETLIDSLPPCANISLAGVMFKILANGCTRKNTSDEQARCVLEKTGVMNLPQICISCLAISATGGFSPNRILKDCVLTSQGEVNLPGLLVLSKRPLINPVVKYFLPFTRTTVRRGYIHFQDEEVGDISCTHLTPDLGPTYVEPNLSGIFSNYAEQQLYEIITMVTDLSSASRVVIMGDLNCGPSLPGRNIQEEFETSYYHFIMSGYNNPYIKKVGLCTYCRGNPLTLAQNELTSSPPENTILDHILVRGIHVSFTQRVFTENVPGLLIPPSDHYGVQSTVVNKNSNFQYALMPCQSRYIPSTRISTRMPLREVFLLGVLLLLCGEIQASRLLTYNTFLMNSEPEFDKRATYIANNIDSTNADIICLQEVWDETEVKAIVNANKEKYPFTFSGLHSNTQDLDVSRPLRPRCLEPQAFKTLFKALANGCLNEGSEILRLQCLYEKAGYFDMSRSCISCVSLTGFDYGTLLKNCFVKRTRSNLPGLLVLSKRKLIGPSLTYFDPEKTVFNRAYISFEDESVGDIRCTHQSSPTLATTGDAYFEKNLVEKYGSWEKQNLDETKKLANSFPNNGGRAIIMGDLNAGPFTPIQGDEGYHMDSYKYYLDQGFLPSLDSECTYCIENPLSIDDVNSIIDHILVRPPANENKKYSAERVFRNSIPGEKFPPSDHYGVQLNIGEYGTPKLPYVDNLHNMLILQHYMLIL</sequence>
<keyword evidence="7" id="KW-0378">Hydrolase</keyword>
<evidence type="ECO:0000256" key="4">
    <source>
        <dbReference type="ARBA" id="ARBA00022722"/>
    </source>
</evidence>
<dbReference type="GO" id="GO:0004518">
    <property type="term" value="F:nuclease activity"/>
    <property type="evidence" value="ECO:0007669"/>
    <property type="project" value="UniProtKB-KW"/>
</dbReference>
<dbReference type="GO" id="GO:0005737">
    <property type="term" value="C:cytoplasm"/>
    <property type="evidence" value="ECO:0007669"/>
    <property type="project" value="TreeGrafter"/>
</dbReference>
<evidence type="ECO:0000259" key="12">
    <source>
        <dbReference type="Pfam" id="PF03372"/>
    </source>
</evidence>
<feature type="signal peptide" evidence="11">
    <location>
        <begin position="1"/>
        <end position="28"/>
    </location>
</feature>
<evidence type="ECO:0000256" key="3">
    <source>
        <dbReference type="ARBA" id="ARBA00004322"/>
    </source>
</evidence>
<evidence type="ECO:0000256" key="9">
    <source>
        <dbReference type="ARBA" id="ARBA00023204"/>
    </source>
</evidence>
<keyword evidence="8" id="KW-0460">Magnesium</keyword>
<reference evidence="13" key="1">
    <citation type="submission" date="2022-08" db="UniProtKB">
        <authorList>
            <consortium name="EnsemblMetazoa"/>
        </authorList>
    </citation>
    <scope>IDENTIFICATION</scope>
    <source>
        <strain evidence="13">05x7-T-G4-1.051#20</strain>
    </source>
</reference>
<dbReference type="GO" id="GO:0016605">
    <property type="term" value="C:PML body"/>
    <property type="evidence" value="ECO:0007669"/>
    <property type="project" value="UniProtKB-SubCell"/>
</dbReference>
<dbReference type="InterPro" id="IPR051547">
    <property type="entry name" value="TDP2-like"/>
</dbReference>
<dbReference type="Proteomes" id="UP000005408">
    <property type="component" value="Unassembled WGS sequence"/>
</dbReference>
<evidence type="ECO:0000256" key="11">
    <source>
        <dbReference type="SAM" id="SignalP"/>
    </source>
</evidence>
<keyword evidence="4" id="KW-0540">Nuclease</keyword>
<feature type="chain" id="PRO_5036491920" description="Endonuclease/exonuclease/phosphatase domain-containing protein" evidence="11">
    <location>
        <begin position="29"/>
        <end position="796"/>
    </location>
</feature>
<evidence type="ECO:0000313" key="14">
    <source>
        <dbReference type="Proteomes" id="UP000005408"/>
    </source>
</evidence>
<dbReference type="EnsemblMetazoa" id="G15210.1">
    <property type="protein sequence ID" value="G15210.1:cds"/>
    <property type="gene ID" value="G15210"/>
</dbReference>
<keyword evidence="10" id="KW-0539">Nucleus</keyword>
<proteinExistence type="predicted"/>
<name>A0A8W8IP42_MAGGI</name>
<evidence type="ECO:0000256" key="7">
    <source>
        <dbReference type="ARBA" id="ARBA00022801"/>
    </source>
</evidence>
<dbReference type="PANTHER" id="PTHR15822">
    <property type="entry name" value="TRAF AND TNF RECEPTOR-ASSOCIATED PROTEIN"/>
    <property type="match status" value="1"/>
</dbReference>
<dbReference type="InterPro" id="IPR036691">
    <property type="entry name" value="Endo/exonu/phosph_ase_sf"/>
</dbReference>
<keyword evidence="9" id="KW-0234">DNA repair</keyword>
<comment type="cofactor">
    <cofactor evidence="1">
        <name>Mn(2+)</name>
        <dbReference type="ChEBI" id="CHEBI:29035"/>
    </cofactor>
</comment>